<dbReference type="AlphaFoldDB" id="C9QF55"/>
<feature type="signal peptide" evidence="1">
    <location>
        <begin position="1"/>
        <end position="19"/>
    </location>
</feature>
<gene>
    <name evidence="2" type="ORF">VIA_001925</name>
    <name evidence="3" type="ORF">VIOR3934_21366</name>
</gene>
<reference evidence="3 4" key="3">
    <citation type="journal article" date="2012" name="Int. J. Syst. Evol. Microbiol.">
        <title>Vibrio caribbeanicus sp. nov., isolated from the marine sponge Scleritoderma cyanea.</title>
        <authorList>
            <person name="Hoffmann M."/>
            <person name="Monday S.R."/>
            <person name="Allard M.W."/>
            <person name="Strain E.A."/>
            <person name="Whittaker P."/>
            <person name="Naum M."/>
            <person name="McCarthy P.J."/>
            <person name="Lopez J.V."/>
            <person name="Fischer M."/>
            <person name="Brown E.W."/>
        </authorList>
    </citation>
    <scope>NUCLEOTIDE SEQUENCE [LARGE SCALE GENOMIC DNA]</scope>
    <source>
        <strain evidence="3">CIP 102891</strain>
        <strain evidence="4">CIP 102891 / ATCC 33934</strain>
    </source>
</reference>
<dbReference type="STRING" id="675816.VIA_001925"/>
<evidence type="ECO:0000313" key="3">
    <source>
        <dbReference type="EMBL" id="EGU51464.1"/>
    </source>
</evidence>
<organism evidence="3 4">
    <name type="scientific">Vibrio orientalis CIP 102891 = ATCC 33934</name>
    <dbReference type="NCBI Taxonomy" id="675816"/>
    <lineage>
        <taxon>Bacteria</taxon>
        <taxon>Pseudomonadati</taxon>
        <taxon>Pseudomonadota</taxon>
        <taxon>Gammaproteobacteria</taxon>
        <taxon>Vibrionales</taxon>
        <taxon>Vibrionaceae</taxon>
        <taxon>Vibrio</taxon>
        <taxon>Vibrio oreintalis group</taxon>
    </lineage>
</organism>
<feature type="chain" id="PRO_5003000821" description="C-type lysozyme inhibitor domain-containing protein" evidence="1">
    <location>
        <begin position="20"/>
        <end position="136"/>
    </location>
</feature>
<protein>
    <recommendedName>
        <fullName evidence="6">C-type lysozyme inhibitor domain-containing protein</fullName>
    </recommendedName>
</protein>
<dbReference type="OrthoDB" id="7060541at2"/>
<dbReference type="RefSeq" id="WP_004412814.1">
    <property type="nucleotide sequence ID" value="NZ_ACZV01000004.1"/>
</dbReference>
<dbReference type="Proteomes" id="UP000003515">
    <property type="component" value="Unassembled WGS sequence"/>
</dbReference>
<proteinExistence type="predicted"/>
<reference evidence="3" key="2">
    <citation type="submission" date="2011-08" db="EMBL/GenBank/DDBJ databases">
        <authorList>
            <person name="Hoffman M."/>
            <person name="Strain E.A."/>
            <person name="Brown E."/>
            <person name="Allard M.W."/>
        </authorList>
    </citation>
    <scope>NUCLEOTIDE SEQUENCE</scope>
    <source>
        <strain evidence="3">CIP 102891</strain>
    </source>
</reference>
<reference evidence="2 5" key="1">
    <citation type="submission" date="2009-10" db="EMBL/GenBank/DDBJ databases">
        <authorList>
            <consortium name="Los Alamos National Laboratory (LANL)"/>
            <consortium name="National Microbial Pathogen Data Resource (NMPDR)"/>
            <person name="Munk A.C."/>
            <person name="Chertkov O."/>
            <person name="Tapia R."/>
            <person name="Green L."/>
            <person name="Rogers Y."/>
            <person name="Detter J.C."/>
            <person name="Bruce D."/>
            <person name="Brettin T.S."/>
            <person name="Colwell R.R."/>
            <person name="Huq A."/>
            <person name="Grim C.J."/>
            <person name="Hasan N.A."/>
            <person name="Bartels D."/>
            <person name="Vonstein V."/>
        </authorList>
    </citation>
    <scope>NUCLEOTIDE SEQUENCE [LARGE SCALE GENOMIC DNA]</scope>
    <source>
        <strain evidence="2 5">CIP 102891</strain>
    </source>
</reference>
<keyword evidence="5" id="KW-1185">Reference proteome</keyword>
<dbReference type="EMBL" id="ACZV01000004">
    <property type="protein sequence ID" value="EEX94765.1"/>
    <property type="molecule type" value="Genomic_DNA"/>
</dbReference>
<comment type="caution">
    <text evidence="3">The sequence shown here is derived from an EMBL/GenBank/DDBJ whole genome shotgun (WGS) entry which is preliminary data.</text>
</comment>
<name>C9QF55_VIBOR</name>
<dbReference type="EMBL" id="AFWH01000018">
    <property type="protein sequence ID" value="EGU51464.1"/>
    <property type="molecule type" value="Genomic_DNA"/>
</dbReference>
<evidence type="ECO:0008006" key="6">
    <source>
        <dbReference type="Google" id="ProtNLM"/>
    </source>
</evidence>
<dbReference type="Proteomes" id="UP000002817">
    <property type="component" value="Unassembled WGS sequence"/>
</dbReference>
<dbReference type="eggNOG" id="ENOG503345E">
    <property type="taxonomic scope" value="Bacteria"/>
</dbReference>
<keyword evidence="1" id="KW-0732">Signal</keyword>
<dbReference type="PATRIC" id="fig|675816.5.peg.1636"/>
<evidence type="ECO:0000313" key="5">
    <source>
        <dbReference type="Proteomes" id="UP000003515"/>
    </source>
</evidence>
<evidence type="ECO:0000313" key="2">
    <source>
        <dbReference type="EMBL" id="EEX94765.1"/>
    </source>
</evidence>
<sequence>MNMIKYLPFLLSVMSLELAAQSLCLEQETDEFSCKLKTKLVSVCSADNQQIYRFGLPSNVELELTAEDAIEHYGFSGGGERVMTFNNGQYSYVVNSRTVRTEYAVGGWDIETSADLIVSRNDEIVVSWECSEIYTR</sequence>
<accession>C9QF55</accession>
<evidence type="ECO:0000256" key="1">
    <source>
        <dbReference type="SAM" id="SignalP"/>
    </source>
</evidence>
<evidence type="ECO:0000313" key="4">
    <source>
        <dbReference type="Proteomes" id="UP000002817"/>
    </source>
</evidence>